<proteinExistence type="predicted"/>
<keyword evidence="3" id="KW-1185">Reference proteome</keyword>
<reference evidence="2 3" key="1">
    <citation type="submission" date="2023-02" db="EMBL/GenBank/DDBJ databases">
        <title>Devosia algicola sp. nov., isolated from the phycosphere of marine algae.</title>
        <authorList>
            <person name="Kim J.M."/>
            <person name="Lee J.K."/>
            <person name="Choi B.J."/>
            <person name="Bayburt H."/>
            <person name="Jeon C.O."/>
        </authorList>
    </citation>
    <scope>NUCLEOTIDE SEQUENCE [LARGE SCALE GENOMIC DNA]</scope>
    <source>
        <strain evidence="2 3">G20-9</strain>
    </source>
</reference>
<evidence type="ECO:0000259" key="1">
    <source>
        <dbReference type="Pfam" id="PF20057"/>
    </source>
</evidence>
<dbReference type="EMBL" id="CP118246">
    <property type="protein sequence ID" value="WDR02730.1"/>
    <property type="molecule type" value="Genomic_DNA"/>
</dbReference>
<dbReference type="InterPro" id="IPR045599">
    <property type="entry name" value="DUF6456"/>
</dbReference>
<accession>A0ABY7YPB5</accession>
<dbReference type="RefSeq" id="WP_282219132.1">
    <property type="nucleotide sequence ID" value="NZ_CP118246.1"/>
</dbReference>
<gene>
    <name evidence="2" type="ORF">PSQ19_00350</name>
</gene>
<dbReference type="Proteomes" id="UP001220530">
    <property type="component" value="Chromosome"/>
</dbReference>
<sequence length="255" mass="27909">MARADVRSIRFVKALMPADTAHRDEHGQYVLETATKTARLPAASVTRLISMGVLHGNARHCRPTPEAPNWLARQRSSATAYADQHRRLSADADSIVRNLDESPLARLAAPGTGGSHAFLAPHQVEAGERLRQLVERAQLGARTTMSYDASRSIRARSAPGMADPGDIAIDARRRLDDIARALPPDCAGVVLDVCGLLKGLQVIETERGWPRRSAKLVLRIGLDQLAAFWGLSAEARGVVARGNHAWFEQRPHRFE</sequence>
<protein>
    <submittedName>
        <fullName evidence="2">DUF6456 domain-containing protein</fullName>
    </submittedName>
</protein>
<evidence type="ECO:0000313" key="3">
    <source>
        <dbReference type="Proteomes" id="UP001220530"/>
    </source>
</evidence>
<organism evidence="2 3">
    <name type="scientific">Devosia algicola</name>
    <dbReference type="NCBI Taxonomy" id="3026418"/>
    <lineage>
        <taxon>Bacteria</taxon>
        <taxon>Pseudomonadati</taxon>
        <taxon>Pseudomonadota</taxon>
        <taxon>Alphaproteobacteria</taxon>
        <taxon>Hyphomicrobiales</taxon>
        <taxon>Devosiaceae</taxon>
        <taxon>Devosia</taxon>
    </lineage>
</organism>
<name>A0ABY7YPB5_9HYPH</name>
<evidence type="ECO:0000313" key="2">
    <source>
        <dbReference type="EMBL" id="WDR02730.1"/>
    </source>
</evidence>
<dbReference type="Pfam" id="PF20057">
    <property type="entry name" value="DUF6456"/>
    <property type="match status" value="1"/>
</dbReference>
<feature type="domain" description="DUF6456" evidence="1">
    <location>
        <begin position="98"/>
        <end position="230"/>
    </location>
</feature>